<dbReference type="OMA" id="DHNTIHR"/>
<reference evidence="2" key="2">
    <citation type="submission" date="2025-09" db="UniProtKB">
        <authorList>
            <consortium name="Ensembl"/>
        </authorList>
    </citation>
    <scope>IDENTIFICATION</scope>
</reference>
<dbReference type="AlphaFoldDB" id="A0A8D0DMH3"/>
<proteinExistence type="predicted"/>
<organism evidence="2 3">
    <name type="scientific">Salvator merianae</name>
    <name type="common">Argentine black and white tegu</name>
    <name type="synonym">Tupinambis merianae</name>
    <dbReference type="NCBI Taxonomy" id="96440"/>
    <lineage>
        <taxon>Eukaryota</taxon>
        <taxon>Metazoa</taxon>
        <taxon>Chordata</taxon>
        <taxon>Craniata</taxon>
        <taxon>Vertebrata</taxon>
        <taxon>Euteleostomi</taxon>
        <taxon>Lepidosauria</taxon>
        <taxon>Squamata</taxon>
        <taxon>Bifurcata</taxon>
        <taxon>Unidentata</taxon>
        <taxon>Episquamata</taxon>
        <taxon>Laterata</taxon>
        <taxon>Teiioidea</taxon>
        <taxon>Teiidae</taxon>
        <taxon>Salvator</taxon>
    </lineage>
</organism>
<keyword evidence="3" id="KW-1185">Reference proteome</keyword>
<evidence type="ECO:0000256" key="1">
    <source>
        <dbReference type="SAM" id="SignalP"/>
    </source>
</evidence>
<dbReference type="InterPro" id="IPR027941">
    <property type="entry name" value="PLAC9"/>
</dbReference>
<keyword evidence="1" id="KW-0732">Signal</keyword>
<name>A0A8D0DMH3_SALMN</name>
<evidence type="ECO:0000313" key="3">
    <source>
        <dbReference type="Proteomes" id="UP000694421"/>
    </source>
</evidence>
<reference evidence="2" key="1">
    <citation type="submission" date="2025-08" db="UniProtKB">
        <authorList>
            <consortium name="Ensembl"/>
        </authorList>
    </citation>
    <scope>IDENTIFICATION</scope>
</reference>
<feature type="chain" id="PRO_5034878601" description="Placenta-specific protein 9" evidence="1">
    <location>
        <begin position="22"/>
        <end position="96"/>
    </location>
</feature>
<evidence type="ECO:0000313" key="2">
    <source>
        <dbReference type="Ensembl" id="ENSSMRP00000008655.1"/>
    </source>
</evidence>
<protein>
    <recommendedName>
        <fullName evidence="4">Placenta-specific protein 9</fullName>
    </recommendedName>
</protein>
<sequence length="96" mass="10882">MLSFWFLLFILTLSGQGLVAADPVTDPHESPDRNGWCDNNYNTIQRRLDAIQEHMEKTVEHLDSEVKSLLNIISDSAWNVPLAPETPLVDIFKDTS</sequence>
<dbReference type="PANTHER" id="PTHR37355:SF1">
    <property type="entry name" value="PLACENTA-SPECIFIC PROTEIN 9"/>
    <property type="match status" value="1"/>
</dbReference>
<dbReference type="GeneTree" id="ENSGT00940000173294"/>
<dbReference type="Ensembl" id="ENSSMRT00000010105.1">
    <property type="protein sequence ID" value="ENSSMRP00000008655.1"/>
    <property type="gene ID" value="ENSSMRG00000006934.1"/>
</dbReference>
<dbReference type="Proteomes" id="UP000694421">
    <property type="component" value="Unplaced"/>
</dbReference>
<dbReference type="PANTHER" id="PTHR37355">
    <property type="entry name" value="PLACENTA-SPECIFIC PROTEIN 9"/>
    <property type="match status" value="1"/>
</dbReference>
<evidence type="ECO:0008006" key="4">
    <source>
        <dbReference type="Google" id="ProtNLM"/>
    </source>
</evidence>
<accession>A0A8D0DMH3</accession>
<dbReference type="Pfam" id="PF15205">
    <property type="entry name" value="PLAC9"/>
    <property type="match status" value="1"/>
</dbReference>
<feature type="signal peptide" evidence="1">
    <location>
        <begin position="1"/>
        <end position="21"/>
    </location>
</feature>